<dbReference type="AlphaFoldDB" id="A0A3D9KC95"/>
<proteinExistence type="inferred from homology"/>
<keyword evidence="2 7" id="KW-0813">Transport</keyword>
<feature type="transmembrane region" description="Helical" evidence="7">
    <location>
        <begin position="72"/>
        <end position="97"/>
    </location>
</feature>
<dbReference type="EMBL" id="QRDZ01000007">
    <property type="protein sequence ID" value="RED83902.1"/>
    <property type="molecule type" value="Genomic_DNA"/>
</dbReference>
<keyword evidence="6 7" id="KW-0472">Membrane</keyword>
<feature type="transmembrane region" description="Helical" evidence="7">
    <location>
        <begin position="159"/>
        <end position="186"/>
    </location>
</feature>
<dbReference type="SUPFAM" id="SSF161098">
    <property type="entry name" value="MetI-like"/>
    <property type="match status" value="1"/>
</dbReference>
<keyword evidence="10" id="KW-1185">Reference proteome</keyword>
<dbReference type="CDD" id="cd06261">
    <property type="entry name" value="TM_PBP2"/>
    <property type="match status" value="1"/>
</dbReference>
<evidence type="ECO:0000256" key="5">
    <source>
        <dbReference type="ARBA" id="ARBA00022989"/>
    </source>
</evidence>
<dbReference type="Gene3D" id="1.10.3720.10">
    <property type="entry name" value="MetI-like"/>
    <property type="match status" value="1"/>
</dbReference>
<dbReference type="OrthoDB" id="145927at2"/>
<evidence type="ECO:0000256" key="3">
    <source>
        <dbReference type="ARBA" id="ARBA00022475"/>
    </source>
</evidence>
<dbReference type="Pfam" id="PF00528">
    <property type="entry name" value="BPD_transp_1"/>
    <property type="match status" value="1"/>
</dbReference>
<keyword evidence="3" id="KW-1003">Cell membrane</keyword>
<dbReference type="Proteomes" id="UP000256977">
    <property type="component" value="Unassembled WGS sequence"/>
</dbReference>
<name>A0A3D9KC95_9BACL</name>
<dbReference type="RefSeq" id="WP_116060545.1">
    <property type="nucleotide sequence ID" value="NZ_QRDZ01000007.1"/>
</dbReference>
<evidence type="ECO:0000256" key="6">
    <source>
        <dbReference type="ARBA" id="ARBA00023136"/>
    </source>
</evidence>
<comment type="similarity">
    <text evidence="7">Belongs to the binding-protein-dependent transport system permease family.</text>
</comment>
<accession>A0A3D9KC95</accession>
<keyword evidence="4 7" id="KW-0812">Transmembrane</keyword>
<reference evidence="9 10" key="1">
    <citation type="submission" date="2018-07" db="EMBL/GenBank/DDBJ databases">
        <title>Genomic Encyclopedia of Type Strains, Phase III (KMG-III): the genomes of soil and plant-associated and newly described type strains.</title>
        <authorList>
            <person name="Whitman W."/>
        </authorList>
    </citation>
    <scope>NUCLEOTIDE SEQUENCE [LARGE SCALE GENOMIC DNA]</scope>
    <source>
        <strain evidence="9 10">CECT 7287</strain>
    </source>
</reference>
<sequence length="294" mass="32932">MSRQWRESLQAYLLLLPIIGGLLLFAYYPPIRGLGQAFFDWDAATDKWSFVGLTNFTRMAHDEVLLNSIPNMLILLFGGLVIGVTVPLIVAELIYFVRDPKMKYFYRVVLLVPLVVPGVVGLLVWNFIYDPNIGLINSLLDYLGLESWKRGWLSDGSTVLFSMLFMGFPWAAGIGPLIYLSGLMNIPTEVLDSARLDGATSWKRVRYIDIPLVTGQIKFFIVTGMIGGLQDFGRQLVLTDGGPGYSSMVPGYHMYKQAFTYNNFGYASAIGLMLFLFALLLTIVSMKYIQSDRG</sequence>
<dbReference type="InterPro" id="IPR051393">
    <property type="entry name" value="ABC_transporter_permease"/>
</dbReference>
<dbReference type="PANTHER" id="PTHR30193">
    <property type="entry name" value="ABC TRANSPORTER PERMEASE PROTEIN"/>
    <property type="match status" value="1"/>
</dbReference>
<feature type="transmembrane region" description="Helical" evidence="7">
    <location>
        <begin position="104"/>
        <end position="128"/>
    </location>
</feature>
<organism evidence="9 10">
    <name type="scientific">Cohnella phaseoli</name>
    <dbReference type="NCBI Taxonomy" id="456490"/>
    <lineage>
        <taxon>Bacteria</taxon>
        <taxon>Bacillati</taxon>
        <taxon>Bacillota</taxon>
        <taxon>Bacilli</taxon>
        <taxon>Bacillales</taxon>
        <taxon>Paenibacillaceae</taxon>
        <taxon>Cohnella</taxon>
    </lineage>
</organism>
<keyword evidence="9" id="KW-0762">Sugar transport</keyword>
<evidence type="ECO:0000313" key="9">
    <source>
        <dbReference type="EMBL" id="RED83902.1"/>
    </source>
</evidence>
<feature type="domain" description="ABC transmembrane type-1" evidence="8">
    <location>
        <begin position="65"/>
        <end position="285"/>
    </location>
</feature>
<protein>
    <submittedName>
        <fullName evidence="9">Multiple sugar transport system permease protein/raffinose/stachyose/melibiose transport system permease protein</fullName>
    </submittedName>
</protein>
<dbReference type="InterPro" id="IPR000515">
    <property type="entry name" value="MetI-like"/>
</dbReference>
<evidence type="ECO:0000256" key="1">
    <source>
        <dbReference type="ARBA" id="ARBA00004651"/>
    </source>
</evidence>
<dbReference type="PANTHER" id="PTHR30193:SF37">
    <property type="entry name" value="INNER MEMBRANE ABC TRANSPORTER PERMEASE PROTEIN YCJO"/>
    <property type="match status" value="1"/>
</dbReference>
<evidence type="ECO:0000256" key="7">
    <source>
        <dbReference type="RuleBase" id="RU363032"/>
    </source>
</evidence>
<gene>
    <name evidence="9" type="ORF">DFP98_1078</name>
</gene>
<keyword evidence="5 7" id="KW-1133">Transmembrane helix</keyword>
<comment type="subcellular location">
    <subcellularLocation>
        <location evidence="1 7">Cell membrane</location>
        <topology evidence="1 7">Multi-pass membrane protein</topology>
    </subcellularLocation>
</comment>
<feature type="transmembrane region" description="Helical" evidence="7">
    <location>
        <begin position="264"/>
        <end position="284"/>
    </location>
</feature>
<dbReference type="GO" id="GO:0005886">
    <property type="term" value="C:plasma membrane"/>
    <property type="evidence" value="ECO:0007669"/>
    <property type="project" value="UniProtKB-SubCell"/>
</dbReference>
<evidence type="ECO:0000259" key="8">
    <source>
        <dbReference type="PROSITE" id="PS50928"/>
    </source>
</evidence>
<evidence type="ECO:0000256" key="4">
    <source>
        <dbReference type="ARBA" id="ARBA00022692"/>
    </source>
</evidence>
<comment type="caution">
    <text evidence="9">The sequence shown here is derived from an EMBL/GenBank/DDBJ whole genome shotgun (WGS) entry which is preliminary data.</text>
</comment>
<evidence type="ECO:0000256" key="2">
    <source>
        <dbReference type="ARBA" id="ARBA00022448"/>
    </source>
</evidence>
<feature type="transmembrane region" description="Helical" evidence="7">
    <location>
        <begin position="12"/>
        <end position="31"/>
    </location>
</feature>
<evidence type="ECO:0000313" key="10">
    <source>
        <dbReference type="Proteomes" id="UP000256977"/>
    </source>
</evidence>
<dbReference type="GO" id="GO:0055085">
    <property type="term" value="P:transmembrane transport"/>
    <property type="evidence" value="ECO:0007669"/>
    <property type="project" value="InterPro"/>
</dbReference>
<dbReference type="PROSITE" id="PS50928">
    <property type="entry name" value="ABC_TM1"/>
    <property type="match status" value="1"/>
</dbReference>
<dbReference type="InterPro" id="IPR035906">
    <property type="entry name" value="MetI-like_sf"/>
</dbReference>